<dbReference type="InterPro" id="IPR002372">
    <property type="entry name" value="PQQ_rpt_dom"/>
</dbReference>
<sequence>MCIQQSLSIEAASPRPPRGIKTWPASAWMAIVLVLAFTPSLRAGDWPQILGPERNGIASDAGEGLWQQTPRVAWQIPCGSGYSGVAVVDGKVYLWHRVDDQERLDCCRLSDGQQLWQAEFPATYGGGFNNDRGPRCVPVVDRGTVYVYGAAGDLHAVAASDGKPIWSRALRHDYAAEDGYFGAGSTPIVSGDTVVVAVGGDDGHGIVGLNRNSGKTVWAATDLTADYASPIAFDATTVIVPMRFQTVVLNAADGEIVFEIPFGQRGLNVIGATPTRVGERLLLSASYRIGAELVDLSKRPPEIVWSGDDILSSQYNSGIVRDGYVYGIHGREDMGAATLRCIELATGKVQWSEEDYGVAHLIGVGDRLIAQRTDGTLELFAADRSKFQSLGKMELPPGTYRALPALSGGKLVCRMSDGEQSKLLAVDLTAAGADQK</sequence>
<dbReference type="InterPro" id="IPR011047">
    <property type="entry name" value="Quinoprotein_ADH-like_sf"/>
</dbReference>
<evidence type="ECO:0000259" key="1">
    <source>
        <dbReference type="Pfam" id="PF13360"/>
    </source>
</evidence>
<keyword evidence="3" id="KW-1185">Reference proteome</keyword>
<dbReference type="Pfam" id="PF13360">
    <property type="entry name" value="PQQ_2"/>
    <property type="match status" value="1"/>
</dbReference>
<dbReference type="Gene3D" id="2.130.10.10">
    <property type="entry name" value="YVTN repeat-like/Quinoprotein amine dehydrogenase"/>
    <property type="match status" value="1"/>
</dbReference>
<dbReference type="PANTHER" id="PTHR34512">
    <property type="entry name" value="CELL SURFACE PROTEIN"/>
    <property type="match status" value="1"/>
</dbReference>
<protein>
    <submittedName>
        <fullName evidence="2">Outer membrane biogenesis protein BamB</fullName>
    </submittedName>
</protein>
<evidence type="ECO:0000313" key="2">
    <source>
        <dbReference type="EMBL" id="QDS90466.1"/>
    </source>
</evidence>
<accession>A0A517M6I2</accession>
<dbReference type="SUPFAM" id="SSF50998">
    <property type="entry name" value="Quinoprotein alcohol dehydrogenase-like"/>
    <property type="match status" value="1"/>
</dbReference>
<reference evidence="2 3" key="1">
    <citation type="submission" date="2019-02" db="EMBL/GenBank/DDBJ databases">
        <title>Deep-cultivation of Planctomycetes and their phenomic and genomic characterization uncovers novel biology.</title>
        <authorList>
            <person name="Wiegand S."/>
            <person name="Jogler M."/>
            <person name="Boedeker C."/>
            <person name="Pinto D."/>
            <person name="Vollmers J."/>
            <person name="Rivas-Marin E."/>
            <person name="Kohn T."/>
            <person name="Peeters S.H."/>
            <person name="Heuer A."/>
            <person name="Rast P."/>
            <person name="Oberbeckmann S."/>
            <person name="Bunk B."/>
            <person name="Jeske O."/>
            <person name="Meyerdierks A."/>
            <person name="Storesund J.E."/>
            <person name="Kallscheuer N."/>
            <person name="Luecker S."/>
            <person name="Lage O.M."/>
            <person name="Pohl T."/>
            <person name="Merkel B.J."/>
            <person name="Hornburger P."/>
            <person name="Mueller R.-W."/>
            <person name="Bruemmer F."/>
            <person name="Labrenz M."/>
            <person name="Spormann A.M."/>
            <person name="Op den Camp H."/>
            <person name="Overmann J."/>
            <person name="Amann R."/>
            <person name="Jetten M.S.M."/>
            <person name="Mascher T."/>
            <person name="Medema M.H."/>
            <person name="Devos D.P."/>
            <person name="Kaster A.-K."/>
            <person name="Ovreas L."/>
            <person name="Rohde M."/>
            <person name="Galperin M.Y."/>
            <person name="Jogler C."/>
        </authorList>
    </citation>
    <scope>NUCLEOTIDE SEQUENCE [LARGE SCALE GENOMIC DNA]</scope>
    <source>
        <strain evidence="2 3">EC9</strain>
    </source>
</reference>
<feature type="domain" description="Pyrrolo-quinoline quinone repeat" evidence="1">
    <location>
        <begin position="59"/>
        <end position="219"/>
    </location>
</feature>
<organism evidence="2 3">
    <name type="scientific">Rosistilla ulvae</name>
    <dbReference type="NCBI Taxonomy" id="1930277"/>
    <lineage>
        <taxon>Bacteria</taxon>
        <taxon>Pseudomonadati</taxon>
        <taxon>Planctomycetota</taxon>
        <taxon>Planctomycetia</taxon>
        <taxon>Pirellulales</taxon>
        <taxon>Pirellulaceae</taxon>
        <taxon>Rosistilla</taxon>
    </lineage>
</organism>
<dbReference type="Proteomes" id="UP000319557">
    <property type="component" value="Chromosome"/>
</dbReference>
<dbReference type="EMBL" id="CP036261">
    <property type="protein sequence ID" value="QDS90466.1"/>
    <property type="molecule type" value="Genomic_DNA"/>
</dbReference>
<dbReference type="PANTHER" id="PTHR34512:SF30">
    <property type="entry name" value="OUTER MEMBRANE PROTEIN ASSEMBLY FACTOR BAMB"/>
    <property type="match status" value="1"/>
</dbReference>
<proteinExistence type="predicted"/>
<name>A0A517M6I2_9BACT</name>
<gene>
    <name evidence="2" type="ORF">EC9_46740</name>
</gene>
<dbReference type="RefSeq" id="WP_218934354.1">
    <property type="nucleotide sequence ID" value="NZ_CP036261.1"/>
</dbReference>
<dbReference type="KEGG" id="ruv:EC9_46740"/>
<dbReference type="InterPro" id="IPR015943">
    <property type="entry name" value="WD40/YVTN_repeat-like_dom_sf"/>
</dbReference>
<dbReference type="AlphaFoldDB" id="A0A517M6I2"/>
<evidence type="ECO:0000313" key="3">
    <source>
        <dbReference type="Proteomes" id="UP000319557"/>
    </source>
</evidence>